<evidence type="ECO:0000313" key="2">
    <source>
        <dbReference type="Proteomes" id="UP000003136"/>
    </source>
</evidence>
<dbReference type="STRING" id="483218.BACPEC_00153"/>
<dbReference type="HOGENOM" id="CLU_066170_0_0_9"/>
<dbReference type="Proteomes" id="UP000003136">
    <property type="component" value="Unassembled WGS sequence"/>
</dbReference>
<name>B7ANA0_9FIRM</name>
<proteinExistence type="predicted"/>
<evidence type="ECO:0000313" key="1">
    <source>
        <dbReference type="EMBL" id="EEC58811.1"/>
    </source>
</evidence>
<gene>
    <name evidence="1" type="ORF">BACPEC_00153</name>
</gene>
<reference evidence="1 2" key="2">
    <citation type="submission" date="2008-11" db="EMBL/GenBank/DDBJ databases">
        <authorList>
            <person name="Fulton L."/>
            <person name="Clifton S."/>
            <person name="Fulton B."/>
            <person name="Xu J."/>
            <person name="Minx P."/>
            <person name="Pepin K.H."/>
            <person name="Johnson M."/>
            <person name="Bhonagiri V."/>
            <person name="Nash W.E."/>
            <person name="Mardis E.R."/>
            <person name="Wilson R.K."/>
        </authorList>
    </citation>
    <scope>NUCLEOTIDE SEQUENCE [LARGE SCALE GENOMIC DNA]</scope>
    <source>
        <strain evidence="1 2">ATCC 43243</strain>
    </source>
</reference>
<reference evidence="1 2" key="1">
    <citation type="submission" date="2008-11" db="EMBL/GenBank/DDBJ databases">
        <title>Draft genome sequence of Bacteroides pectinophilus (ATCC 43243).</title>
        <authorList>
            <person name="Sudarsanam P."/>
            <person name="Ley R."/>
            <person name="Guruge J."/>
            <person name="Turnbaugh P.J."/>
            <person name="Mahowald M."/>
            <person name="Liep D."/>
            <person name="Gordon J."/>
        </authorList>
    </citation>
    <scope>NUCLEOTIDE SEQUENCE [LARGE SCALE GENOMIC DNA]</scope>
    <source>
        <strain evidence="1 2">ATCC 43243</strain>
    </source>
</reference>
<organism evidence="1 2">
    <name type="scientific">[Bacteroides] pectinophilus ATCC 43243</name>
    <dbReference type="NCBI Taxonomy" id="483218"/>
    <lineage>
        <taxon>Bacteria</taxon>
        <taxon>Bacillati</taxon>
        <taxon>Bacillota</taxon>
        <taxon>Clostridia</taxon>
        <taxon>Eubacteriales</taxon>
    </lineage>
</organism>
<sequence>MVGNNRIFNNYVPTHTEANEADITKISATDCYEYGGKYYIPVTDDDRRYLDMMDKLDVDAFILSESQMTTYAAVTRERLLAQHENSVTLLPGMTFTAKLPVDDMGLTKDITFRITNEGVLAEYDGYLAGASRYLYKLLNQAGTGPEVIEQCKDVTCDFRNVINVMCDYCDALDKLIRISNGQMSTQDTVGALEWNLMKEALEGSSLNLDYTKEMYINGQGLRFNSYYWENGGKVGMSYSDVQYTTKPADMSMLHLLKACDYNEVYAEHYENHRAPSVWNRIRDSWNNYLGGCADIAGILAGDTVQMNCIDFFKMRAQQYYEAGMQKQYEECFSIIDELIRMSGEDEDVPLKNMTDTKD</sequence>
<comment type="caution">
    <text evidence="1">The sequence shown here is derived from an EMBL/GenBank/DDBJ whole genome shotgun (WGS) entry which is preliminary data.</text>
</comment>
<dbReference type="AlphaFoldDB" id="B7ANA0"/>
<accession>B7ANA0</accession>
<keyword evidence="2" id="KW-1185">Reference proteome</keyword>
<protein>
    <submittedName>
        <fullName evidence="1">Uncharacterized protein</fullName>
    </submittedName>
</protein>
<dbReference type="EMBL" id="ABVQ01000031">
    <property type="protein sequence ID" value="EEC58811.1"/>
    <property type="molecule type" value="Genomic_DNA"/>
</dbReference>